<name>A0AAX6MY08_9PEZI</name>
<evidence type="ECO:0000256" key="6">
    <source>
        <dbReference type="ARBA" id="ARBA00022927"/>
    </source>
</evidence>
<evidence type="ECO:0000256" key="4">
    <source>
        <dbReference type="ARBA" id="ARBA00022448"/>
    </source>
</evidence>
<evidence type="ECO:0000256" key="7">
    <source>
        <dbReference type="ARBA" id="ARBA00030094"/>
    </source>
</evidence>
<proteinExistence type="inferred from homology"/>
<dbReference type="GO" id="GO:0005198">
    <property type="term" value="F:structural molecule activity"/>
    <property type="evidence" value="ECO:0007669"/>
    <property type="project" value="TreeGrafter"/>
</dbReference>
<dbReference type="PANTHER" id="PTHR13149">
    <property type="entry name" value="VACUOLAR PROTEIN SORTING-ASSOCIATED PROTEIN VPS25"/>
    <property type="match status" value="1"/>
</dbReference>
<dbReference type="SUPFAM" id="SSF46785">
    <property type="entry name" value="Winged helix' DNA-binding domain"/>
    <property type="match status" value="2"/>
</dbReference>
<evidence type="ECO:0000256" key="2">
    <source>
        <dbReference type="ARBA" id="ARBA00009674"/>
    </source>
</evidence>
<dbReference type="PANTHER" id="PTHR13149:SF0">
    <property type="entry name" value="VACUOLAR PROTEIN-SORTING-ASSOCIATED PROTEIN 25"/>
    <property type="match status" value="1"/>
</dbReference>
<evidence type="ECO:0000256" key="1">
    <source>
        <dbReference type="ARBA" id="ARBA00004496"/>
    </source>
</evidence>
<keyword evidence="5" id="KW-0963">Cytoplasm</keyword>
<keyword evidence="10" id="KW-1185">Reference proteome</keyword>
<evidence type="ECO:0000256" key="5">
    <source>
        <dbReference type="ARBA" id="ARBA00022490"/>
    </source>
</evidence>
<comment type="similarity">
    <text evidence="2">Belongs to the VPS25 family.</text>
</comment>
<dbReference type="GO" id="GO:0042803">
    <property type="term" value="F:protein homodimerization activity"/>
    <property type="evidence" value="ECO:0007669"/>
    <property type="project" value="TreeGrafter"/>
</dbReference>
<evidence type="ECO:0000313" key="9">
    <source>
        <dbReference type="EMBL" id="KAK6957062.1"/>
    </source>
</evidence>
<dbReference type="FunFam" id="1.10.10.10:FF:000141">
    <property type="entry name" value="vacuolar protein-sorting-associated protein 25"/>
    <property type="match status" value="1"/>
</dbReference>
<dbReference type="GO" id="GO:0043328">
    <property type="term" value="P:protein transport to vacuole involved in ubiquitin-dependent protein catabolic process via the multivesicular body sorting pathway"/>
    <property type="evidence" value="ECO:0007669"/>
    <property type="project" value="TreeGrafter"/>
</dbReference>
<feature type="compositionally biased region" description="Gly residues" evidence="8">
    <location>
        <begin position="115"/>
        <end position="129"/>
    </location>
</feature>
<dbReference type="Pfam" id="PF05871">
    <property type="entry name" value="ESCRT-II"/>
    <property type="match status" value="1"/>
</dbReference>
<feature type="compositionally biased region" description="Low complexity" evidence="8">
    <location>
        <begin position="1"/>
        <end position="22"/>
    </location>
</feature>
<dbReference type="InterPro" id="IPR036388">
    <property type="entry name" value="WH-like_DNA-bd_sf"/>
</dbReference>
<sequence length="217" mass="24001">MSSTPTTATPTTATSTPSQPTPFDFPREYHFPPFFTRQTNLTTHHAQLEKWSSLILSYARHHRLFRLSLSYEGTPYEDLFRNRKLNRALRLSDAREIFEFMRKEGRAEPVAAGNGSSGNAGGGGGGGDGGGSGGGGVYWVYWRTPEEWAGLIEAWVDETAQKGAVLTLYELTDGEGTRGTEFYGLDPDLLQKALQVLVKRGKAQIFGQEDQQGVKFF</sequence>
<organism evidence="9 10">
    <name type="scientific">Daldinia eschscholtzii</name>
    <dbReference type="NCBI Taxonomy" id="292717"/>
    <lineage>
        <taxon>Eukaryota</taxon>
        <taxon>Fungi</taxon>
        <taxon>Dikarya</taxon>
        <taxon>Ascomycota</taxon>
        <taxon>Pezizomycotina</taxon>
        <taxon>Sordariomycetes</taxon>
        <taxon>Xylariomycetidae</taxon>
        <taxon>Xylariales</taxon>
        <taxon>Hypoxylaceae</taxon>
        <taxon>Daldinia</taxon>
    </lineage>
</organism>
<evidence type="ECO:0000256" key="3">
    <source>
        <dbReference type="ARBA" id="ARBA00017934"/>
    </source>
</evidence>
<accession>A0AAX6MY08</accession>
<comment type="subcellular location">
    <subcellularLocation>
        <location evidence="1">Cytoplasm</location>
    </subcellularLocation>
</comment>
<dbReference type="GO" id="GO:0016236">
    <property type="term" value="P:macroautophagy"/>
    <property type="evidence" value="ECO:0007669"/>
    <property type="project" value="UniProtKB-ARBA"/>
</dbReference>
<dbReference type="EMBL" id="JBANMG010000002">
    <property type="protein sequence ID" value="KAK6957062.1"/>
    <property type="molecule type" value="Genomic_DNA"/>
</dbReference>
<dbReference type="Gene3D" id="1.10.10.10">
    <property type="entry name" value="Winged helix-like DNA-binding domain superfamily/Winged helix DNA-binding domain"/>
    <property type="match status" value="1"/>
</dbReference>
<feature type="region of interest" description="Disordered" evidence="8">
    <location>
        <begin position="1"/>
        <end position="23"/>
    </location>
</feature>
<reference evidence="9 10" key="1">
    <citation type="journal article" date="2024" name="Front Chem Biol">
        <title>Unveiling the potential of Daldinia eschscholtzii MFLUCC 19-0629 through bioactivity and bioinformatics studies for enhanced sustainable agriculture production.</title>
        <authorList>
            <person name="Brooks S."/>
            <person name="Weaver J.A."/>
            <person name="Klomchit A."/>
            <person name="Alharthi S.A."/>
            <person name="Onlamun T."/>
            <person name="Nurani R."/>
            <person name="Vong T.K."/>
            <person name="Alberti F."/>
            <person name="Greco C."/>
        </authorList>
    </citation>
    <scope>NUCLEOTIDE SEQUENCE [LARGE SCALE GENOMIC DNA]</scope>
    <source>
        <strain evidence="9">MFLUCC 19-0629</strain>
    </source>
</reference>
<dbReference type="AlphaFoldDB" id="A0AAX6MY08"/>
<evidence type="ECO:0000256" key="8">
    <source>
        <dbReference type="SAM" id="MobiDB-lite"/>
    </source>
</evidence>
<dbReference type="Proteomes" id="UP001369815">
    <property type="component" value="Unassembled WGS sequence"/>
</dbReference>
<comment type="caution">
    <text evidence="9">The sequence shown here is derived from an EMBL/GenBank/DDBJ whole genome shotgun (WGS) entry which is preliminary data.</text>
</comment>
<dbReference type="GO" id="GO:0000814">
    <property type="term" value="C:ESCRT II complex"/>
    <property type="evidence" value="ECO:0007669"/>
    <property type="project" value="InterPro"/>
</dbReference>
<keyword evidence="4" id="KW-0813">Transport</keyword>
<protein>
    <recommendedName>
        <fullName evidence="3">Vacuolar protein-sorting-associated protein 25</fullName>
    </recommendedName>
    <alternativeName>
        <fullName evidence="7">ESCRT-II complex subunit VPS25</fullName>
    </alternativeName>
</protein>
<dbReference type="InterPro" id="IPR014041">
    <property type="entry name" value="ESCRT-II_cplx_Vps25-sub_N"/>
</dbReference>
<feature type="region of interest" description="Disordered" evidence="8">
    <location>
        <begin position="108"/>
        <end position="129"/>
    </location>
</feature>
<keyword evidence="6" id="KW-0653">Protein transport</keyword>
<dbReference type="InterPro" id="IPR008570">
    <property type="entry name" value="ESCRT-II_cplx_Vps25-sub"/>
</dbReference>
<dbReference type="Gene3D" id="1.10.10.570">
    <property type="entry name" value="Winged helix' DNA-binding domain. Chain C. Domain 1"/>
    <property type="match status" value="1"/>
</dbReference>
<dbReference type="InterPro" id="IPR036390">
    <property type="entry name" value="WH_DNA-bd_sf"/>
</dbReference>
<evidence type="ECO:0000313" key="10">
    <source>
        <dbReference type="Proteomes" id="UP001369815"/>
    </source>
</evidence>
<gene>
    <name evidence="9" type="ORF">Daesc_002347</name>
</gene>
<dbReference type="FunFam" id="1.10.10.570:FF:000003">
    <property type="entry name" value="Vacuolar protein-sorting-associated protein 25"/>
    <property type="match status" value="1"/>
</dbReference>